<dbReference type="GO" id="GO:0004649">
    <property type="term" value="F:poly(ADP-ribose) glycohydrolase activity"/>
    <property type="evidence" value="ECO:0007669"/>
    <property type="project" value="UniProtKB-EC"/>
</dbReference>
<reference evidence="9 10" key="1">
    <citation type="journal article" date="2024" name="BMC Genomics">
        <title>Genome assembly of redclaw crayfish (Cherax quadricarinatus) provides insights into its immune adaptation and hypoxia tolerance.</title>
        <authorList>
            <person name="Liu Z."/>
            <person name="Zheng J."/>
            <person name="Li H."/>
            <person name="Fang K."/>
            <person name="Wang S."/>
            <person name="He J."/>
            <person name="Zhou D."/>
            <person name="Weng S."/>
            <person name="Chi M."/>
            <person name="Gu Z."/>
            <person name="He J."/>
            <person name="Li F."/>
            <person name="Wang M."/>
        </authorList>
    </citation>
    <scope>NUCLEOTIDE SEQUENCE [LARGE SCALE GENOMIC DNA]</scope>
    <source>
        <strain evidence="9">ZL_2023a</strain>
    </source>
</reference>
<evidence type="ECO:0000256" key="6">
    <source>
        <dbReference type="SAM" id="MobiDB-lite"/>
    </source>
</evidence>
<feature type="active site" evidence="4">
    <location>
        <position position="149"/>
    </location>
</feature>
<sequence length="533" mass="59850">TQAPPLLICRATHSITLSQLQIASLLANAFFCTFPRRNAKGSDTEYSNYPDINFNRLFSHKEKRALEKMKCVLNYFRRVTTEEPTGCVTFTRQYVKYQELPKWETATQHLPKFHIDTNGLIEEASGLLQADFANKFLGGGVLGLGCVQEEIRFVLSPELIISRLFTQALDKTEALIITGAEQFNSGNGYASTFCWADSYVDCTPVDTWGRRMCQVTAIDALHFTKQPQVQYRPSFVIRELNKAYAGFRVLDRSNGVAVGVATGNWGCGAFRGDPRLKSLIQLAVCGYTGRDIAYFTFGDEKLRNDLATMYIFLKENNVTVGELVQVLLHHGSREWSDGSDFFQYIYHNLRAYESETDDETEESADQDVDKKREERTVDSSHTTTKTPKNIADYFKKTVKTSLPSASPSLSSSLCHASTSQQSAYNVNAIEKSRKESLSEDKILQVLTECDRLVGGQLVKSHETSNSKSAAKTRKLMDQDRDAGSTENSRNCKRDVNGREREKNEEKKNTVSTNSGEPSRLLSFLDDIDKSLAS</sequence>
<feature type="compositionally biased region" description="Basic and acidic residues" evidence="6">
    <location>
        <begin position="474"/>
        <end position="508"/>
    </location>
</feature>
<feature type="binding site" evidence="5">
    <location>
        <position position="134"/>
    </location>
    <ligand>
        <name>substrate</name>
    </ligand>
</feature>
<evidence type="ECO:0000256" key="5">
    <source>
        <dbReference type="PIRSR" id="PIRSR607724-2"/>
    </source>
</evidence>
<dbReference type="Pfam" id="PF05028">
    <property type="entry name" value="PARG_cat_C"/>
    <property type="match status" value="1"/>
</dbReference>
<evidence type="ECO:0000256" key="2">
    <source>
        <dbReference type="ARBA" id="ARBA00012255"/>
    </source>
</evidence>
<evidence type="ECO:0000256" key="3">
    <source>
        <dbReference type="ARBA" id="ARBA00022801"/>
    </source>
</evidence>
<dbReference type="Proteomes" id="UP001445076">
    <property type="component" value="Unassembled WGS sequence"/>
</dbReference>
<feature type="compositionally biased region" description="Basic and acidic residues" evidence="6">
    <location>
        <begin position="367"/>
        <end position="378"/>
    </location>
</feature>
<evidence type="ECO:0000259" key="7">
    <source>
        <dbReference type="Pfam" id="PF05028"/>
    </source>
</evidence>
<dbReference type="GO" id="GO:0005634">
    <property type="term" value="C:nucleus"/>
    <property type="evidence" value="ECO:0007669"/>
    <property type="project" value="TreeGrafter"/>
</dbReference>
<protein>
    <recommendedName>
        <fullName evidence="2">poly(ADP-ribose) glycohydrolase</fullName>
        <ecNumber evidence="2">3.2.1.143</ecNumber>
    </recommendedName>
</protein>
<dbReference type="InterPro" id="IPR007724">
    <property type="entry name" value="Poly_GlycHdrlase"/>
</dbReference>
<evidence type="ECO:0000313" key="9">
    <source>
        <dbReference type="EMBL" id="KAK8747695.1"/>
    </source>
</evidence>
<dbReference type="Pfam" id="PF20811">
    <property type="entry name" value="PARG_cat_N"/>
    <property type="match status" value="1"/>
</dbReference>
<comment type="caution">
    <text evidence="9">The sequence shown here is derived from an EMBL/GenBank/DDBJ whole genome shotgun (WGS) entry which is preliminary data.</text>
</comment>
<accession>A0AAW0XXG7</accession>
<dbReference type="InterPro" id="IPR046372">
    <property type="entry name" value="PARG_cat_C"/>
</dbReference>
<feature type="region of interest" description="Disordered" evidence="6">
    <location>
        <begin position="459"/>
        <end position="533"/>
    </location>
</feature>
<dbReference type="AlphaFoldDB" id="A0AAW0XXG7"/>
<feature type="region of interest" description="Disordered" evidence="6">
    <location>
        <begin position="355"/>
        <end position="388"/>
    </location>
</feature>
<dbReference type="GO" id="GO:1990966">
    <property type="term" value="P:ATP generation from poly-ADP-D-ribose"/>
    <property type="evidence" value="ECO:0007669"/>
    <property type="project" value="TreeGrafter"/>
</dbReference>
<comment type="similarity">
    <text evidence="1">Belongs to the poly(ADP-ribose) glycohydrolase family.</text>
</comment>
<dbReference type="GO" id="GO:0009225">
    <property type="term" value="P:nucleotide-sugar metabolic process"/>
    <property type="evidence" value="ECO:0007669"/>
    <property type="project" value="TreeGrafter"/>
</dbReference>
<feature type="binding site" evidence="5">
    <location>
        <position position="189"/>
    </location>
    <ligand>
        <name>substrate</name>
    </ligand>
</feature>
<dbReference type="InterPro" id="IPR048362">
    <property type="entry name" value="PARG_helical"/>
</dbReference>
<feature type="domain" description="PARG helical" evidence="8">
    <location>
        <begin position="4"/>
        <end position="92"/>
    </location>
</feature>
<feature type="domain" description="PARG catalytic Macro" evidence="7">
    <location>
        <begin position="101"/>
        <end position="303"/>
    </location>
</feature>
<gene>
    <name evidence="9" type="ORF">OTU49_016541</name>
</gene>
<evidence type="ECO:0000313" key="10">
    <source>
        <dbReference type="Proteomes" id="UP001445076"/>
    </source>
</evidence>
<dbReference type="EC" id="3.2.1.143" evidence="2"/>
<feature type="compositionally biased region" description="Acidic residues" evidence="6">
    <location>
        <begin position="355"/>
        <end position="366"/>
    </location>
</feature>
<name>A0AAW0XXG7_CHEQU</name>
<organism evidence="9 10">
    <name type="scientific">Cherax quadricarinatus</name>
    <name type="common">Australian red claw crayfish</name>
    <dbReference type="NCBI Taxonomy" id="27406"/>
    <lineage>
        <taxon>Eukaryota</taxon>
        <taxon>Metazoa</taxon>
        <taxon>Ecdysozoa</taxon>
        <taxon>Arthropoda</taxon>
        <taxon>Crustacea</taxon>
        <taxon>Multicrustacea</taxon>
        <taxon>Malacostraca</taxon>
        <taxon>Eumalacostraca</taxon>
        <taxon>Eucarida</taxon>
        <taxon>Decapoda</taxon>
        <taxon>Pleocyemata</taxon>
        <taxon>Astacidea</taxon>
        <taxon>Parastacoidea</taxon>
        <taxon>Parastacidae</taxon>
        <taxon>Cherax</taxon>
    </lineage>
</organism>
<evidence type="ECO:0000256" key="1">
    <source>
        <dbReference type="ARBA" id="ARBA00009545"/>
    </source>
</evidence>
<dbReference type="EMBL" id="JARKIK010000014">
    <property type="protein sequence ID" value="KAK8747695.1"/>
    <property type="molecule type" value="Genomic_DNA"/>
</dbReference>
<proteinExistence type="inferred from homology"/>
<feature type="active site" evidence="4">
    <location>
        <position position="131"/>
    </location>
</feature>
<dbReference type="GO" id="GO:0005737">
    <property type="term" value="C:cytoplasm"/>
    <property type="evidence" value="ECO:0007669"/>
    <property type="project" value="TreeGrafter"/>
</dbReference>
<feature type="active site" evidence="4">
    <location>
        <position position="150"/>
    </location>
</feature>
<dbReference type="PANTHER" id="PTHR12837">
    <property type="entry name" value="POLY ADP-RIBOSE GLYCOHYDROLASE"/>
    <property type="match status" value="1"/>
</dbReference>
<evidence type="ECO:0000256" key="4">
    <source>
        <dbReference type="PIRSR" id="PIRSR607724-1"/>
    </source>
</evidence>
<evidence type="ECO:0000259" key="8">
    <source>
        <dbReference type="Pfam" id="PF20811"/>
    </source>
</evidence>
<keyword evidence="3" id="KW-0378">Hydrolase</keyword>
<dbReference type="PANTHER" id="PTHR12837:SF15">
    <property type="entry name" value="POLY(ADP-RIBOSE) GLYCOHYDROLASE"/>
    <property type="match status" value="1"/>
</dbReference>
<feature type="binding site" evidence="5">
    <location>
        <position position="148"/>
    </location>
    <ligand>
        <name>substrate</name>
    </ligand>
</feature>
<dbReference type="GO" id="GO:0005975">
    <property type="term" value="P:carbohydrate metabolic process"/>
    <property type="evidence" value="ECO:0007669"/>
    <property type="project" value="InterPro"/>
</dbReference>
<feature type="non-terminal residue" evidence="9">
    <location>
        <position position="1"/>
    </location>
</feature>
<keyword evidence="10" id="KW-1185">Reference proteome</keyword>
<dbReference type="GO" id="GO:0006282">
    <property type="term" value="P:regulation of DNA repair"/>
    <property type="evidence" value="ECO:0007669"/>
    <property type="project" value="InterPro"/>
</dbReference>